<feature type="region of interest" description="Disordered" evidence="8">
    <location>
        <begin position="152"/>
        <end position="203"/>
    </location>
</feature>
<dbReference type="HAMAP" id="MF_02065">
    <property type="entry name" value="MltG"/>
    <property type="match status" value="1"/>
</dbReference>
<dbReference type="PANTHER" id="PTHR30518:SF2">
    <property type="entry name" value="ENDOLYTIC MUREIN TRANSGLYCOSYLASE"/>
    <property type="match status" value="1"/>
</dbReference>
<feature type="site" description="Important for catalytic activity" evidence="7">
    <location>
        <position position="423"/>
    </location>
</feature>
<sequence>MIERYPQNSAGAASEQSGPPFRRLPTGRRRLEPTAPFDAAGEDLAASGQDAPSPSAPDAGVPDAVPAATMPVAAVPLAAEVASPRRRARLARAQETADSPLQTLERPPARVSASSEPERHPDPPSQPPRSGRHDHGHHEVDAHTVRLGHVGRTQPAADGDAASGGTHDADSGHVRDEGYDDGHGREHVFLPGHRSAPRVRQQRRRRRNIVMLTVLGIFVVGVIGMATFIKQIIPTPAVDYPGPGTGEVTFTVQNGWGPIQIGRRLAEQDIVAGEDLFLEALGQVEAESKEIHPGDYQLKYQMRAIDAATTLVGEDAAKVHYVAIKQNVRTDAVFEEISTATGIGVAELAKLNEQPEQFGLDGSIQTLEGYLHPGEYRFPVDTDAKGILKLMVDATLKELTDQGVTDPAEQYRILKIASILQAEALPADYATVAGALENRLSPDNTETNGLLQVDSTVIYGLKRYSLQMSAEEKADAGNVYNTYVHAGLPPTPIGSPANTAIEAAIAPQQNDYYYWVTVDSTTGETKFARTYAEHLVNQEQFRQWCAANADVCK</sequence>
<evidence type="ECO:0000313" key="10">
    <source>
        <dbReference type="Proteomes" id="UP001500752"/>
    </source>
</evidence>
<evidence type="ECO:0000256" key="2">
    <source>
        <dbReference type="ARBA" id="ARBA00022692"/>
    </source>
</evidence>
<comment type="caution">
    <text evidence="9">The sequence shown here is derived from an EMBL/GenBank/DDBJ whole genome shotgun (WGS) entry which is preliminary data.</text>
</comment>
<evidence type="ECO:0000256" key="3">
    <source>
        <dbReference type="ARBA" id="ARBA00022989"/>
    </source>
</evidence>
<dbReference type="Gene3D" id="3.30.1490.480">
    <property type="entry name" value="Endolytic murein transglycosylase"/>
    <property type="match status" value="1"/>
</dbReference>
<evidence type="ECO:0000313" key="9">
    <source>
        <dbReference type="EMBL" id="GAA3690581.1"/>
    </source>
</evidence>
<evidence type="ECO:0000256" key="4">
    <source>
        <dbReference type="ARBA" id="ARBA00023136"/>
    </source>
</evidence>
<keyword evidence="1 7" id="KW-1003">Cell membrane</keyword>
<keyword evidence="2 7" id="KW-0812">Transmembrane</keyword>
<gene>
    <name evidence="7" type="primary">mltG</name>
    <name evidence="9" type="ORF">GCM10023081_30080</name>
</gene>
<organism evidence="9 10">
    <name type="scientific">Arthrobacter ginkgonis</name>
    <dbReference type="NCBI Taxonomy" id="1630594"/>
    <lineage>
        <taxon>Bacteria</taxon>
        <taxon>Bacillati</taxon>
        <taxon>Actinomycetota</taxon>
        <taxon>Actinomycetes</taxon>
        <taxon>Micrococcales</taxon>
        <taxon>Micrococcaceae</taxon>
        <taxon>Arthrobacter</taxon>
    </lineage>
</organism>
<evidence type="ECO:0000256" key="5">
    <source>
        <dbReference type="ARBA" id="ARBA00023239"/>
    </source>
</evidence>
<proteinExistence type="inferred from homology"/>
<keyword evidence="3 7" id="KW-1133">Transmembrane helix</keyword>
<feature type="region of interest" description="Disordered" evidence="8">
    <location>
        <begin position="1"/>
        <end position="64"/>
    </location>
</feature>
<keyword evidence="5 7" id="KW-0456">Lyase</keyword>
<dbReference type="EC" id="4.2.2.29" evidence="7"/>
<feature type="compositionally biased region" description="Low complexity" evidence="8">
    <location>
        <begin position="45"/>
        <end position="64"/>
    </location>
</feature>
<dbReference type="NCBIfam" id="TIGR00247">
    <property type="entry name" value="endolytic transglycosylase MltG"/>
    <property type="match status" value="1"/>
</dbReference>
<dbReference type="RefSeq" id="WP_345151932.1">
    <property type="nucleotide sequence ID" value="NZ_BAABEO010000019.1"/>
</dbReference>
<keyword evidence="10" id="KW-1185">Reference proteome</keyword>
<dbReference type="InterPro" id="IPR003770">
    <property type="entry name" value="MLTG-like"/>
</dbReference>
<dbReference type="Proteomes" id="UP001500752">
    <property type="component" value="Unassembled WGS sequence"/>
</dbReference>
<evidence type="ECO:0000256" key="6">
    <source>
        <dbReference type="ARBA" id="ARBA00023316"/>
    </source>
</evidence>
<evidence type="ECO:0000256" key="8">
    <source>
        <dbReference type="SAM" id="MobiDB-lite"/>
    </source>
</evidence>
<keyword evidence="6 7" id="KW-0961">Cell wall biogenesis/degradation</keyword>
<protein>
    <recommendedName>
        <fullName evidence="7">Endolytic murein transglycosylase</fullName>
        <ecNumber evidence="7">4.2.2.29</ecNumber>
    </recommendedName>
    <alternativeName>
        <fullName evidence="7">Peptidoglycan lytic transglycosylase</fullName>
    </alternativeName>
    <alternativeName>
        <fullName evidence="7">Peptidoglycan polymerization terminase</fullName>
    </alternativeName>
</protein>
<feature type="region of interest" description="Disordered" evidence="8">
    <location>
        <begin position="78"/>
        <end position="137"/>
    </location>
</feature>
<reference evidence="10" key="1">
    <citation type="journal article" date="2019" name="Int. J. Syst. Evol. Microbiol.">
        <title>The Global Catalogue of Microorganisms (GCM) 10K type strain sequencing project: providing services to taxonomists for standard genome sequencing and annotation.</title>
        <authorList>
            <consortium name="The Broad Institute Genomics Platform"/>
            <consortium name="The Broad Institute Genome Sequencing Center for Infectious Disease"/>
            <person name="Wu L."/>
            <person name="Ma J."/>
        </authorList>
    </citation>
    <scope>NUCLEOTIDE SEQUENCE [LARGE SCALE GENOMIC DNA]</scope>
    <source>
        <strain evidence="10">JCM 30742</strain>
    </source>
</reference>
<feature type="compositionally biased region" description="Polar residues" evidence="8">
    <location>
        <begin position="1"/>
        <end position="17"/>
    </location>
</feature>
<name>A0ABP7CH97_9MICC</name>
<dbReference type="EMBL" id="BAABEO010000019">
    <property type="protein sequence ID" value="GAA3690581.1"/>
    <property type="molecule type" value="Genomic_DNA"/>
</dbReference>
<keyword evidence="4 7" id="KW-0472">Membrane</keyword>
<dbReference type="Pfam" id="PF02618">
    <property type="entry name" value="YceG"/>
    <property type="match status" value="1"/>
</dbReference>
<comment type="subcellular location">
    <subcellularLocation>
        <location evidence="7">Cell membrane</location>
        <topology evidence="7">Single-pass membrane protein</topology>
    </subcellularLocation>
</comment>
<feature type="transmembrane region" description="Helical" evidence="7">
    <location>
        <begin position="209"/>
        <end position="229"/>
    </location>
</feature>
<evidence type="ECO:0000256" key="1">
    <source>
        <dbReference type="ARBA" id="ARBA00022475"/>
    </source>
</evidence>
<comment type="catalytic activity">
    <reaction evidence="7">
        <text>a peptidoglycan chain = a peptidoglycan chain with N-acetyl-1,6-anhydromuramyl-[peptide] at the reducing end + a peptidoglycan chain with N-acetylglucosamine at the non-reducing end.</text>
        <dbReference type="EC" id="4.2.2.29"/>
    </reaction>
</comment>
<evidence type="ECO:0000256" key="7">
    <source>
        <dbReference type="HAMAP-Rule" id="MF_02065"/>
    </source>
</evidence>
<comment type="similarity">
    <text evidence="7">Belongs to the transglycosylase MltG family.</text>
</comment>
<dbReference type="PANTHER" id="PTHR30518">
    <property type="entry name" value="ENDOLYTIC MUREIN TRANSGLYCOSYLASE"/>
    <property type="match status" value="1"/>
</dbReference>
<feature type="compositionally biased region" description="Basic and acidic residues" evidence="8">
    <location>
        <begin position="167"/>
        <end position="188"/>
    </location>
</feature>
<comment type="function">
    <text evidence="7">Functions as a peptidoglycan terminase that cleaves nascent peptidoglycan strands endolytically to terminate their elongation.</text>
</comment>
<accession>A0ABP7CH97</accession>